<evidence type="ECO:0000313" key="2">
    <source>
        <dbReference type="EMBL" id="KAF0041717.1"/>
    </source>
</evidence>
<organism evidence="2 3">
    <name type="scientific">Scophthalmus maximus</name>
    <name type="common">Turbot</name>
    <name type="synonym">Psetta maxima</name>
    <dbReference type="NCBI Taxonomy" id="52904"/>
    <lineage>
        <taxon>Eukaryota</taxon>
        <taxon>Metazoa</taxon>
        <taxon>Chordata</taxon>
        <taxon>Craniata</taxon>
        <taxon>Vertebrata</taxon>
        <taxon>Euteleostomi</taxon>
        <taxon>Actinopterygii</taxon>
        <taxon>Neopterygii</taxon>
        <taxon>Teleostei</taxon>
        <taxon>Neoteleostei</taxon>
        <taxon>Acanthomorphata</taxon>
        <taxon>Carangaria</taxon>
        <taxon>Pleuronectiformes</taxon>
        <taxon>Pleuronectoidei</taxon>
        <taxon>Scophthalmidae</taxon>
        <taxon>Scophthalmus</taxon>
    </lineage>
</organism>
<reference evidence="2 3" key="1">
    <citation type="submission" date="2019-06" db="EMBL/GenBank/DDBJ databases">
        <title>Draft genomes of female and male turbot (Scophthalmus maximus).</title>
        <authorList>
            <person name="Xu H."/>
            <person name="Xu X.-W."/>
            <person name="Shao C."/>
            <person name="Chen S."/>
        </authorList>
    </citation>
    <scope>NUCLEOTIDE SEQUENCE [LARGE SCALE GENOMIC DNA]</scope>
    <source>
        <strain evidence="2">Ysfricsl-2016a</strain>
        <tissue evidence="2">Blood</tissue>
    </source>
</reference>
<evidence type="ECO:0000256" key="1">
    <source>
        <dbReference type="SAM" id="MobiDB-lite"/>
    </source>
</evidence>
<accession>A0A6A4T5Z3</accession>
<proteinExistence type="predicted"/>
<dbReference type="EMBL" id="VEVO01000005">
    <property type="protein sequence ID" value="KAF0041717.1"/>
    <property type="molecule type" value="Genomic_DNA"/>
</dbReference>
<protein>
    <submittedName>
        <fullName evidence="2">Uncharacterized protein</fullName>
    </submittedName>
</protein>
<evidence type="ECO:0000313" key="3">
    <source>
        <dbReference type="Proteomes" id="UP000438429"/>
    </source>
</evidence>
<dbReference type="Proteomes" id="UP000438429">
    <property type="component" value="Unassembled WGS sequence"/>
</dbReference>
<dbReference type="AlphaFoldDB" id="A0A6A4T5Z3"/>
<feature type="region of interest" description="Disordered" evidence="1">
    <location>
        <begin position="144"/>
        <end position="165"/>
    </location>
</feature>
<sequence>MKVSRREKNPVLESLGVSHVTVLGSTALPCEEGCASCECVSHTRQKKRRTQGRTQKETIAQRALSAFPAGNLTCGEKSSAFVRFSSSPLGPPMLLKNEGYIQYKLYVSETHRFESDHLDVVKWVLPIGRHRAATLLLNVDSSSPSQLRQRPLKGHADANLRSSLL</sequence>
<name>A0A6A4T5Z3_SCOMX</name>
<gene>
    <name evidence="2" type="ORF">F2P81_005249</name>
</gene>
<comment type="caution">
    <text evidence="2">The sequence shown here is derived from an EMBL/GenBank/DDBJ whole genome shotgun (WGS) entry which is preliminary data.</text>
</comment>